<evidence type="ECO:0000256" key="2">
    <source>
        <dbReference type="ARBA" id="ARBA00022491"/>
    </source>
</evidence>
<comment type="similarity">
    <text evidence="1">Belongs to the Fur family.</text>
</comment>
<feature type="binding site" evidence="7">
    <location>
        <position position="140"/>
    </location>
    <ligand>
        <name>Zn(2+)</name>
        <dbReference type="ChEBI" id="CHEBI:29105"/>
    </ligand>
</feature>
<keyword evidence="6" id="KW-0804">Transcription</keyword>
<sequence length="145" mass="16882">MEDQIKNLTAILERKNIRPTPKRKEILKAFVNTNNHLKPEELYNLVKNKGVGLATTYRNLELLKKNGIIKEIKIDNERYYELKIYSQKCLHIHLKCSTCGSIYDCAETGLVLNMLKLQSFVESLYDFEAVDLEIVMEGVCKKCRR</sequence>
<proteinExistence type="inferred from homology"/>
<organism evidence="8 9">
    <name type="scientific">Geosporobacter subterraneus DSM 17957</name>
    <dbReference type="NCBI Taxonomy" id="1121919"/>
    <lineage>
        <taxon>Bacteria</taxon>
        <taxon>Bacillati</taxon>
        <taxon>Bacillota</taxon>
        <taxon>Clostridia</taxon>
        <taxon>Peptostreptococcales</taxon>
        <taxon>Thermotaleaceae</taxon>
        <taxon>Geosporobacter</taxon>
    </lineage>
</organism>
<dbReference type="InterPro" id="IPR002481">
    <property type="entry name" value="FUR"/>
</dbReference>
<keyword evidence="5" id="KW-0238">DNA-binding</keyword>
<evidence type="ECO:0000256" key="1">
    <source>
        <dbReference type="ARBA" id="ARBA00007957"/>
    </source>
</evidence>
<keyword evidence="7" id="KW-0479">Metal-binding</keyword>
<dbReference type="Gene3D" id="1.10.10.10">
    <property type="entry name" value="Winged helix-like DNA-binding domain superfamily/Winged helix DNA-binding domain"/>
    <property type="match status" value="1"/>
</dbReference>
<dbReference type="GO" id="GO:0045892">
    <property type="term" value="P:negative regulation of DNA-templated transcription"/>
    <property type="evidence" value="ECO:0007669"/>
    <property type="project" value="TreeGrafter"/>
</dbReference>
<dbReference type="SUPFAM" id="SSF46785">
    <property type="entry name" value="Winged helix' DNA-binding domain"/>
    <property type="match status" value="1"/>
</dbReference>
<dbReference type="CDD" id="cd07153">
    <property type="entry name" value="Fur_like"/>
    <property type="match status" value="1"/>
</dbReference>
<keyword evidence="9" id="KW-1185">Reference proteome</keyword>
<dbReference type="GO" id="GO:0003700">
    <property type="term" value="F:DNA-binding transcription factor activity"/>
    <property type="evidence" value="ECO:0007669"/>
    <property type="project" value="InterPro"/>
</dbReference>
<dbReference type="PANTHER" id="PTHR33202">
    <property type="entry name" value="ZINC UPTAKE REGULATION PROTEIN"/>
    <property type="match status" value="1"/>
</dbReference>
<accession>A0A1M6D1L5</accession>
<reference evidence="9" key="1">
    <citation type="submission" date="2016-11" db="EMBL/GenBank/DDBJ databases">
        <authorList>
            <person name="Varghese N."/>
            <person name="Submissions S."/>
        </authorList>
    </citation>
    <scope>NUCLEOTIDE SEQUENCE [LARGE SCALE GENOMIC DNA]</scope>
    <source>
        <strain evidence="9">DSM 17957</strain>
    </source>
</reference>
<dbReference type="GO" id="GO:0000976">
    <property type="term" value="F:transcription cis-regulatory region binding"/>
    <property type="evidence" value="ECO:0007669"/>
    <property type="project" value="TreeGrafter"/>
</dbReference>
<dbReference type="Gene3D" id="3.30.1490.190">
    <property type="match status" value="1"/>
</dbReference>
<dbReference type="EMBL" id="FQZV01000005">
    <property type="protein sequence ID" value="SHI67146.1"/>
    <property type="molecule type" value="Genomic_DNA"/>
</dbReference>
<comment type="cofactor">
    <cofactor evidence="7">
        <name>Zn(2+)</name>
        <dbReference type="ChEBI" id="CHEBI:29105"/>
    </cofactor>
    <text evidence="7">Binds 1 zinc ion per subunit.</text>
</comment>
<keyword evidence="4" id="KW-0805">Transcription regulation</keyword>
<evidence type="ECO:0000256" key="6">
    <source>
        <dbReference type="ARBA" id="ARBA00023163"/>
    </source>
</evidence>
<evidence type="ECO:0000256" key="5">
    <source>
        <dbReference type="ARBA" id="ARBA00023125"/>
    </source>
</evidence>
<gene>
    <name evidence="8" type="ORF">SAMN02745975_00349</name>
</gene>
<dbReference type="AlphaFoldDB" id="A0A1M6D1L5"/>
<name>A0A1M6D1L5_9FIRM</name>
<dbReference type="GO" id="GO:0008270">
    <property type="term" value="F:zinc ion binding"/>
    <property type="evidence" value="ECO:0007669"/>
    <property type="project" value="TreeGrafter"/>
</dbReference>
<dbReference type="InterPro" id="IPR036388">
    <property type="entry name" value="WH-like_DNA-bd_sf"/>
</dbReference>
<feature type="binding site" evidence="7">
    <location>
        <position position="143"/>
    </location>
    <ligand>
        <name>Zn(2+)</name>
        <dbReference type="ChEBI" id="CHEBI:29105"/>
    </ligand>
</feature>
<dbReference type="RefSeq" id="WP_190014058.1">
    <property type="nucleotide sequence ID" value="NZ_FQZV01000005.1"/>
</dbReference>
<keyword evidence="3 7" id="KW-0862">Zinc</keyword>
<evidence type="ECO:0000313" key="8">
    <source>
        <dbReference type="EMBL" id="SHI67146.1"/>
    </source>
</evidence>
<protein>
    <submittedName>
        <fullName evidence="8">Fe2+ or Zn2+ uptake regulation protein</fullName>
    </submittedName>
</protein>
<dbReference type="Proteomes" id="UP000184536">
    <property type="component" value="Unassembled WGS sequence"/>
</dbReference>
<evidence type="ECO:0000256" key="4">
    <source>
        <dbReference type="ARBA" id="ARBA00023015"/>
    </source>
</evidence>
<dbReference type="Pfam" id="PF01475">
    <property type="entry name" value="FUR"/>
    <property type="match status" value="1"/>
</dbReference>
<dbReference type="InterPro" id="IPR043135">
    <property type="entry name" value="Fur_C"/>
</dbReference>
<dbReference type="PANTHER" id="PTHR33202:SF8">
    <property type="entry name" value="PEROXIDE-RESPONSIVE REPRESSOR PERR"/>
    <property type="match status" value="1"/>
</dbReference>
<dbReference type="GO" id="GO:1900376">
    <property type="term" value="P:regulation of secondary metabolite biosynthetic process"/>
    <property type="evidence" value="ECO:0007669"/>
    <property type="project" value="TreeGrafter"/>
</dbReference>
<feature type="binding site" evidence="7">
    <location>
        <position position="96"/>
    </location>
    <ligand>
        <name>Zn(2+)</name>
        <dbReference type="ChEBI" id="CHEBI:29105"/>
    </ligand>
</feature>
<feature type="binding site" evidence="7">
    <location>
        <position position="99"/>
    </location>
    <ligand>
        <name>Zn(2+)</name>
        <dbReference type="ChEBI" id="CHEBI:29105"/>
    </ligand>
</feature>
<dbReference type="InterPro" id="IPR036390">
    <property type="entry name" value="WH_DNA-bd_sf"/>
</dbReference>
<keyword evidence="2" id="KW-0678">Repressor</keyword>
<dbReference type="STRING" id="1121919.SAMN02745975_00349"/>
<evidence type="ECO:0000256" key="7">
    <source>
        <dbReference type="PIRSR" id="PIRSR602481-1"/>
    </source>
</evidence>
<evidence type="ECO:0000256" key="3">
    <source>
        <dbReference type="ARBA" id="ARBA00022833"/>
    </source>
</evidence>
<evidence type="ECO:0000313" key="9">
    <source>
        <dbReference type="Proteomes" id="UP000184536"/>
    </source>
</evidence>